<gene>
    <name evidence="1" type="ORF">PGLA1383_LOCUS5516</name>
</gene>
<proteinExistence type="predicted"/>
<protein>
    <submittedName>
        <fullName evidence="1">Uncharacterized protein</fullName>
    </submittedName>
</protein>
<evidence type="ECO:0000313" key="2">
    <source>
        <dbReference type="Proteomes" id="UP000654075"/>
    </source>
</evidence>
<dbReference type="AlphaFoldDB" id="A0A813DD39"/>
<reference evidence="1" key="1">
    <citation type="submission" date="2021-02" db="EMBL/GenBank/DDBJ databases">
        <authorList>
            <person name="Dougan E. K."/>
            <person name="Rhodes N."/>
            <person name="Thang M."/>
            <person name="Chan C."/>
        </authorList>
    </citation>
    <scope>NUCLEOTIDE SEQUENCE</scope>
</reference>
<comment type="caution">
    <text evidence="1">The sequence shown here is derived from an EMBL/GenBank/DDBJ whole genome shotgun (WGS) entry which is preliminary data.</text>
</comment>
<name>A0A813DD39_POLGL</name>
<keyword evidence="2" id="KW-1185">Reference proteome</keyword>
<evidence type="ECO:0000313" key="1">
    <source>
        <dbReference type="EMBL" id="CAE8586667.1"/>
    </source>
</evidence>
<feature type="non-terminal residue" evidence="1">
    <location>
        <position position="135"/>
    </location>
</feature>
<organism evidence="1 2">
    <name type="scientific">Polarella glacialis</name>
    <name type="common">Dinoflagellate</name>
    <dbReference type="NCBI Taxonomy" id="89957"/>
    <lineage>
        <taxon>Eukaryota</taxon>
        <taxon>Sar</taxon>
        <taxon>Alveolata</taxon>
        <taxon>Dinophyceae</taxon>
        <taxon>Suessiales</taxon>
        <taxon>Suessiaceae</taxon>
        <taxon>Polarella</taxon>
    </lineage>
</organism>
<sequence length="135" mass="14566">MTSRDIEAFAAHWQLNEGSVEVLYSLGPEGQRRALESFAPKETTQNVDGLFRGFARSIQSSELCTSYVQEQGLDEGCHDALMQLDTNTREVVMGSFQPKPGTKSVSNLFMGFCRSIKEGGKGKGKPGGKGSSKAG</sequence>
<accession>A0A813DD39</accession>
<dbReference type="Proteomes" id="UP000654075">
    <property type="component" value="Unassembled WGS sequence"/>
</dbReference>
<dbReference type="EMBL" id="CAJNNV010002167">
    <property type="protein sequence ID" value="CAE8586667.1"/>
    <property type="molecule type" value="Genomic_DNA"/>
</dbReference>